<gene>
    <name evidence="1" type="ORF">AArcSt2_02045</name>
</gene>
<organism evidence="1 2">
    <name type="scientific">Natronocalculus amylovorans</name>
    <dbReference type="NCBI Taxonomy" id="2917812"/>
    <lineage>
        <taxon>Archaea</taxon>
        <taxon>Methanobacteriati</taxon>
        <taxon>Methanobacteriota</taxon>
        <taxon>Stenosarchaea group</taxon>
        <taxon>Halobacteria</taxon>
        <taxon>Halobacteriales</taxon>
        <taxon>Haloferacaceae</taxon>
        <taxon>Natronocalculus</taxon>
    </lineage>
</organism>
<proteinExistence type="predicted"/>
<dbReference type="EMBL" id="JAKRVX010000001">
    <property type="protein sequence ID" value="MCL9815713.1"/>
    <property type="molecule type" value="Genomic_DNA"/>
</dbReference>
<evidence type="ECO:0000313" key="1">
    <source>
        <dbReference type="EMBL" id="MCL9815713.1"/>
    </source>
</evidence>
<sequence>MLGLRYFVCGGCETVYADVEMPPWCANCDDDPIVEIGPENQALNYFTGR</sequence>
<reference evidence="1" key="2">
    <citation type="submission" date="2022-02" db="EMBL/GenBank/DDBJ databases">
        <authorList>
            <person name="Elcheninov A.G."/>
            <person name="Sorokin D.Y."/>
            <person name="Kublanov I.V."/>
        </authorList>
    </citation>
    <scope>NUCLEOTIDE SEQUENCE</scope>
    <source>
        <strain evidence="1">AArc-St2</strain>
    </source>
</reference>
<reference evidence="1" key="1">
    <citation type="journal article" date="2022" name="Syst. Appl. Microbiol.">
        <title>Natronocalculus amylovorans gen. nov., sp. nov., and Natranaeroarchaeum aerophilus sp. nov., dominant culturable amylolytic natronoarchaea from hypersaline soda lakes in southwestern Siberia.</title>
        <authorList>
            <person name="Sorokin D.Y."/>
            <person name="Elcheninov A.G."/>
            <person name="Khizhniak T.V."/>
            <person name="Koenen M."/>
            <person name="Bale N.J."/>
            <person name="Damste J.S.S."/>
            <person name="Kublanov I.V."/>
        </authorList>
    </citation>
    <scope>NUCLEOTIDE SEQUENCE</scope>
    <source>
        <strain evidence="1">AArc-St2</strain>
    </source>
</reference>
<name>A0AAE3K775_9EURY</name>
<dbReference type="Proteomes" id="UP001203207">
    <property type="component" value="Unassembled WGS sequence"/>
</dbReference>
<dbReference type="RefSeq" id="WP_174652755.1">
    <property type="nucleotide sequence ID" value="NZ_JAKRVX010000001.1"/>
</dbReference>
<evidence type="ECO:0000313" key="2">
    <source>
        <dbReference type="Proteomes" id="UP001203207"/>
    </source>
</evidence>
<comment type="caution">
    <text evidence="1">The sequence shown here is derived from an EMBL/GenBank/DDBJ whole genome shotgun (WGS) entry which is preliminary data.</text>
</comment>
<keyword evidence="2" id="KW-1185">Reference proteome</keyword>
<dbReference type="AlphaFoldDB" id="A0AAE3K775"/>
<protein>
    <submittedName>
        <fullName evidence="1">Uncharacterized protein</fullName>
    </submittedName>
</protein>
<accession>A0AAE3K775</accession>